<feature type="transmembrane region" description="Helical" evidence="1">
    <location>
        <begin position="154"/>
        <end position="177"/>
    </location>
</feature>
<evidence type="ECO:0000313" key="3">
    <source>
        <dbReference type="EMBL" id="SHI16293.1"/>
    </source>
</evidence>
<dbReference type="OrthoDB" id="1441259at2"/>
<accession>A0A1M5YXK1</accession>
<dbReference type="Proteomes" id="UP000184240">
    <property type="component" value="Unassembled WGS sequence"/>
</dbReference>
<dbReference type="Proteomes" id="UP000290037">
    <property type="component" value="Unassembled WGS sequence"/>
</dbReference>
<reference evidence="2 5" key="3">
    <citation type="submission" date="2018-07" db="EMBL/GenBank/DDBJ databases">
        <title>Leeuwenhoekiella genomics.</title>
        <authorList>
            <person name="Tahon G."/>
            <person name="Willems A."/>
        </authorList>
    </citation>
    <scope>NUCLEOTIDE SEQUENCE [LARGE SCALE GENOMIC DNA]</scope>
    <source>
        <strain evidence="2 5">LMG 24856</strain>
    </source>
</reference>
<feature type="transmembrane region" description="Helical" evidence="1">
    <location>
        <begin position="68"/>
        <end position="86"/>
    </location>
</feature>
<sequence length="244" mass="28418">MSNSRVHHSIVRQDLQLNKLLYYALLLAALNFLAISFLPTIPMRSVRLLTTVFFLTYYSFFIVGRNTYVLAILLLLLVRDVFYVFYWQGNAAYYFFLFSILSYGVLLLKQWRRLAKIEFIIPSLLVGLLLAMAFIYLITCLKDIIAPGLESTGVLWIFYVFGSFIVVTLLSALYYYYRVGSRRSICFGFLVFNLMVTDVAFTVAYYTASYNMYYLERLTYISALVLLLHYGLNTKLLNRELQNS</sequence>
<keyword evidence="1" id="KW-0472">Membrane</keyword>
<keyword evidence="5" id="KW-1185">Reference proteome</keyword>
<organism evidence="3 4">
    <name type="scientific">Leeuwenhoekiella palythoae</name>
    <dbReference type="NCBI Taxonomy" id="573501"/>
    <lineage>
        <taxon>Bacteria</taxon>
        <taxon>Pseudomonadati</taxon>
        <taxon>Bacteroidota</taxon>
        <taxon>Flavobacteriia</taxon>
        <taxon>Flavobacteriales</taxon>
        <taxon>Flavobacteriaceae</taxon>
        <taxon>Leeuwenhoekiella</taxon>
    </lineage>
</organism>
<evidence type="ECO:0008006" key="6">
    <source>
        <dbReference type="Google" id="ProtNLM"/>
    </source>
</evidence>
<keyword evidence="1" id="KW-0812">Transmembrane</keyword>
<feature type="transmembrane region" description="Helical" evidence="1">
    <location>
        <begin position="45"/>
        <end position="63"/>
    </location>
</feature>
<evidence type="ECO:0000313" key="4">
    <source>
        <dbReference type="Proteomes" id="UP000184240"/>
    </source>
</evidence>
<dbReference type="AlphaFoldDB" id="A0A1M5YXK1"/>
<gene>
    <name evidence="2" type="ORF">DSM01_1703</name>
    <name evidence="3" type="ORF">SAMN04487999_2427</name>
</gene>
<reference evidence="3" key="1">
    <citation type="submission" date="2016-11" db="EMBL/GenBank/DDBJ databases">
        <authorList>
            <person name="Jaros S."/>
            <person name="Januszkiewicz K."/>
            <person name="Wedrychowicz H."/>
        </authorList>
    </citation>
    <scope>NUCLEOTIDE SEQUENCE [LARGE SCALE GENOMIC DNA]</scope>
    <source>
        <strain evidence="3">DSM 19859</strain>
    </source>
</reference>
<evidence type="ECO:0000256" key="1">
    <source>
        <dbReference type="SAM" id="Phobius"/>
    </source>
</evidence>
<proteinExistence type="predicted"/>
<keyword evidence="1" id="KW-1133">Transmembrane helix</keyword>
<evidence type="ECO:0000313" key="5">
    <source>
        <dbReference type="Proteomes" id="UP000290037"/>
    </source>
</evidence>
<feature type="transmembrane region" description="Helical" evidence="1">
    <location>
        <begin position="20"/>
        <end position="39"/>
    </location>
</feature>
<feature type="transmembrane region" description="Helical" evidence="1">
    <location>
        <begin position="92"/>
        <end position="108"/>
    </location>
</feature>
<dbReference type="RefSeq" id="WP_072983392.1">
    <property type="nucleotide sequence ID" value="NZ_FQXT01000004.1"/>
</dbReference>
<dbReference type="STRING" id="573501.SAMN04487999_2427"/>
<feature type="transmembrane region" description="Helical" evidence="1">
    <location>
        <begin position="184"/>
        <end position="206"/>
    </location>
</feature>
<name>A0A1M5YXK1_9FLAO</name>
<feature type="transmembrane region" description="Helical" evidence="1">
    <location>
        <begin position="212"/>
        <end position="232"/>
    </location>
</feature>
<feature type="transmembrane region" description="Helical" evidence="1">
    <location>
        <begin position="120"/>
        <end position="139"/>
    </location>
</feature>
<reference evidence="4" key="2">
    <citation type="submission" date="2016-11" db="EMBL/GenBank/DDBJ databases">
        <authorList>
            <person name="Varghese N."/>
            <person name="Submissions S."/>
        </authorList>
    </citation>
    <scope>NUCLEOTIDE SEQUENCE [LARGE SCALE GENOMIC DNA]</scope>
    <source>
        <strain evidence="4">DSM 19859</strain>
    </source>
</reference>
<evidence type="ECO:0000313" key="2">
    <source>
        <dbReference type="EMBL" id="RXG29601.1"/>
    </source>
</evidence>
<dbReference type="EMBL" id="QOVN01000003">
    <property type="protein sequence ID" value="RXG29601.1"/>
    <property type="molecule type" value="Genomic_DNA"/>
</dbReference>
<protein>
    <recommendedName>
        <fullName evidence="6">YhhN-like protein</fullName>
    </recommendedName>
</protein>
<dbReference type="EMBL" id="FQXT01000004">
    <property type="protein sequence ID" value="SHI16293.1"/>
    <property type="molecule type" value="Genomic_DNA"/>
</dbReference>